<dbReference type="EMBL" id="ASSN01000015">
    <property type="protein sequence ID" value="EOS03112.1"/>
    <property type="molecule type" value="Genomic_DNA"/>
</dbReference>
<gene>
    <name evidence="5" type="ORF">C800_02275</name>
</gene>
<dbReference type="PANTHER" id="PTHR42812">
    <property type="entry name" value="BETA-XYLOSIDASE"/>
    <property type="match status" value="1"/>
</dbReference>
<evidence type="ECO:0000313" key="5">
    <source>
        <dbReference type="EMBL" id="EOS03112.1"/>
    </source>
</evidence>
<reference evidence="5 6" key="1">
    <citation type="submission" date="2013-04" db="EMBL/GenBank/DDBJ databases">
        <title>The Genome Sequence of Bacteroides vulgatus dnLKV7.</title>
        <authorList>
            <consortium name="The Broad Institute Genomics Platform"/>
            <consortium name="The Broad Institute Genome Sequencing Center for Infectious Disease"/>
            <person name="Earl A."/>
            <person name="Xavier R."/>
            <person name="Kuhn K."/>
            <person name="Stappenbeck T."/>
            <person name="Walker B."/>
            <person name="Young S."/>
            <person name="Zeng Q."/>
            <person name="Gargeya S."/>
            <person name="Fitzgerald M."/>
            <person name="Haas B."/>
            <person name="Abouelleil A."/>
            <person name="Allen A.W."/>
            <person name="Alvarado L."/>
            <person name="Arachchi H.M."/>
            <person name="Berlin A.M."/>
            <person name="Chapman S.B."/>
            <person name="Gainer-Dewar J."/>
            <person name="Goldberg J."/>
            <person name="Griggs A."/>
            <person name="Gujja S."/>
            <person name="Hansen M."/>
            <person name="Howarth C."/>
            <person name="Imamovic A."/>
            <person name="Ireland A."/>
            <person name="Larimer J."/>
            <person name="McCowan C."/>
            <person name="Murphy C."/>
            <person name="Pearson M."/>
            <person name="Poon T.W."/>
            <person name="Priest M."/>
            <person name="Roberts A."/>
            <person name="Saif S."/>
            <person name="Shea T."/>
            <person name="Sisk P."/>
            <person name="Sykes S."/>
            <person name="Wortman J."/>
            <person name="Nusbaum C."/>
            <person name="Birren B."/>
        </authorList>
    </citation>
    <scope>NUCLEOTIDE SEQUENCE [LARGE SCALE GENOMIC DNA]</scope>
    <source>
        <strain evidence="6">dnLKV7</strain>
    </source>
</reference>
<evidence type="ECO:0008006" key="7">
    <source>
        <dbReference type="Google" id="ProtNLM"/>
    </source>
</evidence>
<dbReference type="PANTHER" id="PTHR42812:SF12">
    <property type="entry name" value="BETA-XYLOSIDASE-RELATED"/>
    <property type="match status" value="1"/>
</dbReference>
<dbReference type="GO" id="GO:0005975">
    <property type="term" value="P:carbohydrate metabolic process"/>
    <property type="evidence" value="ECO:0007669"/>
    <property type="project" value="InterPro"/>
</dbReference>
<name>R9HGI1_PHOVU</name>
<evidence type="ECO:0000256" key="3">
    <source>
        <dbReference type="ARBA" id="ARBA00023295"/>
    </source>
</evidence>
<evidence type="ECO:0000256" key="1">
    <source>
        <dbReference type="ARBA" id="ARBA00009865"/>
    </source>
</evidence>
<sequence>MTDNDGIWAPTLRYHNGTFYLITTAHGCGGNFYMTTKNPAGPWSDPVWLKDAPGIDPSLFFDEDGRCYYTGNRWDFKSAWPAQCAVWMQELDLQKRCLVGERKTLAYGHAANAKYAEGPHLYKIEDHYLLLMAEGGSDYNHAVTALTAKSLWGPYVPCTVNPVLTHRHLGKDYPVQSLGHADLAQTPTGHWYAVFLGKRIVEGGLVPLGRETFLCEVSFQNGKPIFNPGIGVIGTG</sequence>
<dbReference type="Gene3D" id="2.115.10.20">
    <property type="entry name" value="Glycosyl hydrolase domain, family 43"/>
    <property type="match status" value="1"/>
</dbReference>
<comment type="similarity">
    <text evidence="1">Belongs to the glycosyl hydrolase 43 family.</text>
</comment>
<organism evidence="5 6">
    <name type="scientific">Phocaeicola vulgatus dnLKV7</name>
    <dbReference type="NCBI Taxonomy" id="1235786"/>
    <lineage>
        <taxon>Bacteria</taxon>
        <taxon>Pseudomonadati</taxon>
        <taxon>Bacteroidota</taxon>
        <taxon>Bacteroidia</taxon>
        <taxon>Bacteroidales</taxon>
        <taxon>Bacteroidaceae</taxon>
        <taxon>Phocaeicola</taxon>
    </lineage>
</organism>
<accession>R9HGI1</accession>
<dbReference type="PATRIC" id="fig|1235786.3.peg.2379"/>
<evidence type="ECO:0000256" key="4">
    <source>
        <dbReference type="PIRSR" id="PIRSR606710-2"/>
    </source>
</evidence>
<proteinExistence type="inferred from homology"/>
<dbReference type="GO" id="GO:0004553">
    <property type="term" value="F:hydrolase activity, hydrolyzing O-glycosyl compounds"/>
    <property type="evidence" value="ECO:0007669"/>
    <property type="project" value="InterPro"/>
</dbReference>
<dbReference type="InterPro" id="IPR051795">
    <property type="entry name" value="Glycosyl_Hydrlase_43"/>
</dbReference>
<evidence type="ECO:0000256" key="2">
    <source>
        <dbReference type="ARBA" id="ARBA00022801"/>
    </source>
</evidence>
<dbReference type="AlphaFoldDB" id="R9HGI1"/>
<keyword evidence="3" id="KW-0326">Glycosidase</keyword>
<keyword evidence="2" id="KW-0378">Hydrolase</keyword>
<dbReference type="HOGENOM" id="CLU_071499_0_0_10"/>
<dbReference type="InterPro" id="IPR023296">
    <property type="entry name" value="Glyco_hydro_beta-prop_sf"/>
</dbReference>
<comment type="caution">
    <text evidence="5">The sequence shown here is derived from an EMBL/GenBank/DDBJ whole genome shotgun (WGS) entry which is preliminary data.</text>
</comment>
<evidence type="ECO:0000313" key="6">
    <source>
        <dbReference type="Proteomes" id="UP000014151"/>
    </source>
</evidence>
<dbReference type="Proteomes" id="UP000014151">
    <property type="component" value="Unassembled WGS sequence"/>
</dbReference>
<dbReference type="SUPFAM" id="SSF75005">
    <property type="entry name" value="Arabinanase/levansucrase/invertase"/>
    <property type="match status" value="1"/>
</dbReference>
<feature type="site" description="Important for catalytic activity, responsible for pKa modulation of the active site Glu and correct orientation of both the proton donor and substrate" evidence="4">
    <location>
        <position position="56"/>
    </location>
</feature>
<dbReference type="Pfam" id="PF04616">
    <property type="entry name" value="Glyco_hydro_43"/>
    <property type="match status" value="1"/>
</dbReference>
<protein>
    <recommendedName>
        <fullName evidence="7">Beta-xylosidase C-terminal Concanavalin A-like domain-containing protein</fullName>
    </recommendedName>
</protein>
<dbReference type="InterPro" id="IPR006710">
    <property type="entry name" value="Glyco_hydro_43"/>
</dbReference>